<name>A0A7Z2S8X1_9SPHN</name>
<dbReference type="Proteomes" id="UP000464468">
    <property type="component" value="Chromosome"/>
</dbReference>
<feature type="transmembrane region" description="Helical" evidence="1">
    <location>
        <begin position="76"/>
        <end position="94"/>
    </location>
</feature>
<gene>
    <name evidence="2" type="ORF">GVO57_10305</name>
</gene>
<keyword evidence="3" id="KW-1185">Reference proteome</keyword>
<evidence type="ECO:0000313" key="2">
    <source>
        <dbReference type="EMBL" id="QHL91137.1"/>
    </source>
</evidence>
<feature type="transmembrane region" description="Helical" evidence="1">
    <location>
        <begin position="12"/>
        <end position="34"/>
    </location>
</feature>
<reference evidence="2 3" key="1">
    <citation type="submission" date="2020-01" db="EMBL/GenBank/DDBJ databases">
        <title>Sphingomonas sp. C33 whole genome sequece.</title>
        <authorList>
            <person name="Park C."/>
        </authorList>
    </citation>
    <scope>NUCLEOTIDE SEQUENCE [LARGE SCALE GENOMIC DNA]</scope>
    <source>
        <strain evidence="2 3">C33</strain>
    </source>
</reference>
<organism evidence="2 3">
    <name type="scientific">Sphingomonas changnyeongensis</name>
    <dbReference type="NCBI Taxonomy" id="2698679"/>
    <lineage>
        <taxon>Bacteria</taxon>
        <taxon>Pseudomonadati</taxon>
        <taxon>Pseudomonadota</taxon>
        <taxon>Alphaproteobacteria</taxon>
        <taxon>Sphingomonadales</taxon>
        <taxon>Sphingomonadaceae</taxon>
        <taxon>Sphingomonas</taxon>
    </lineage>
</organism>
<evidence type="ECO:0000256" key="1">
    <source>
        <dbReference type="SAM" id="Phobius"/>
    </source>
</evidence>
<keyword evidence="1" id="KW-1133">Transmembrane helix</keyword>
<keyword evidence="1" id="KW-0472">Membrane</keyword>
<accession>A0A7Z2S8X1</accession>
<dbReference type="KEGG" id="schy:GVO57_10305"/>
<keyword evidence="1" id="KW-0812">Transmembrane</keyword>
<evidence type="ECO:0000313" key="3">
    <source>
        <dbReference type="Proteomes" id="UP000464468"/>
    </source>
</evidence>
<dbReference type="RefSeq" id="WP_160593067.1">
    <property type="nucleotide sequence ID" value="NZ_CP047895.1"/>
</dbReference>
<dbReference type="EMBL" id="CP047895">
    <property type="protein sequence ID" value="QHL91137.1"/>
    <property type="molecule type" value="Genomic_DNA"/>
</dbReference>
<protein>
    <submittedName>
        <fullName evidence="2">Uncharacterized protein</fullName>
    </submittedName>
</protein>
<feature type="transmembrane region" description="Helical" evidence="1">
    <location>
        <begin position="106"/>
        <end position="126"/>
    </location>
</feature>
<proteinExistence type="predicted"/>
<sequence>MGGAVKAGSIYFAGMFVLGFLLGSVRILLLVPLIGKWAATLCELPVILTAAWVYCGWVITRFAVPFNLAARVQMGAIAFTLLITAEMLLSRTMFDRSLSQQMQELATGPGLAGLAAQFVFAIFPLLRLRPHRAG</sequence>
<dbReference type="AlphaFoldDB" id="A0A7Z2S8X1"/>